<evidence type="ECO:0000256" key="1">
    <source>
        <dbReference type="SAM" id="MobiDB-lite"/>
    </source>
</evidence>
<protein>
    <submittedName>
        <fullName evidence="2">Uncharacterized protein</fullName>
    </submittedName>
</protein>
<name>A0A1B8B5P4_FUSPO</name>
<dbReference type="AlphaFoldDB" id="A0A1B8B5P4"/>
<feature type="compositionally biased region" description="Basic and acidic residues" evidence="1">
    <location>
        <begin position="1"/>
        <end position="16"/>
    </location>
</feature>
<dbReference type="Proteomes" id="UP000091967">
    <property type="component" value="Unassembled WGS sequence"/>
</dbReference>
<organism evidence="2 3">
    <name type="scientific">Fusarium poae</name>
    <dbReference type="NCBI Taxonomy" id="36050"/>
    <lineage>
        <taxon>Eukaryota</taxon>
        <taxon>Fungi</taxon>
        <taxon>Dikarya</taxon>
        <taxon>Ascomycota</taxon>
        <taxon>Pezizomycotina</taxon>
        <taxon>Sordariomycetes</taxon>
        <taxon>Hypocreomycetidae</taxon>
        <taxon>Hypocreales</taxon>
        <taxon>Nectriaceae</taxon>
        <taxon>Fusarium</taxon>
    </lineage>
</organism>
<proteinExistence type="predicted"/>
<feature type="region of interest" description="Disordered" evidence="1">
    <location>
        <begin position="1"/>
        <end position="22"/>
    </location>
</feature>
<comment type="caution">
    <text evidence="2">The sequence shown here is derived from an EMBL/GenBank/DDBJ whole genome shotgun (WGS) entry which is preliminary data.</text>
</comment>
<gene>
    <name evidence="2" type="ORF">FPOA_01984</name>
</gene>
<dbReference type="EMBL" id="LYXU01000001">
    <property type="protein sequence ID" value="OBS28045.1"/>
    <property type="molecule type" value="Genomic_DNA"/>
</dbReference>
<sequence>MRIGRHDPCSYKRLDQRQPGQARSGWTRFKRFVVQISSPDARTGPRWRIHEARVIMASDRTQPMALSDNIATQWHYEAQRGNIRSSTE</sequence>
<reference evidence="2 3" key="1">
    <citation type="submission" date="2016-06" db="EMBL/GenBank/DDBJ databases">
        <title>Living apart together: crosstalk between the core and supernumerary genomes in a fungal plant pathogen.</title>
        <authorList>
            <person name="Vanheule A."/>
            <person name="Audenaert K."/>
            <person name="Warris S."/>
            <person name="Van De Geest H."/>
            <person name="Schijlen E."/>
            <person name="Hofte M."/>
            <person name="De Saeger S."/>
            <person name="Haesaert G."/>
            <person name="Waalwijk C."/>
            <person name="Van Der Lee T."/>
        </authorList>
    </citation>
    <scope>NUCLEOTIDE SEQUENCE [LARGE SCALE GENOMIC DNA]</scope>
    <source>
        <strain evidence="2 3">2516</strain>
    </source>
</reference>
<accession>A0A1B8B5P4</accession>
<evidence type="ECO:0000313" key="3">
    <source>
        <dbReference type="Proteomes" id="UP000091967"/>
    </source>
</evidence>
<keyword evidence="3" id="KW-1185">Reference proteome</keyword>
<evidence type="ECO:0000313" key="2">
    <source>
        <dbReference type="EMBL" id="OBS28045.1"/>
    </source>
</evidence>